<feature type="compositionally biased region" description="Basic and acidic residues" evidence="1">
    <location>
        <begin position="98"/>
        <end position="109"/>
    </location>
</feature>
<proteinExistence type="predicted"/>
<dbReference type="HOGENOM" id="CLU_069167_0_0_1"/>
<feature type="region of interest" description="Disordered" evidence="1">
    <location>
        <begin position="165"/>
        <end position="197"/>
    </location>
</feature>
<dbReference type="GeneID" id="19139545"/>
<protein>
    <submittedName>
        <fullName evidence="2">Uncharacterized protein</fullName>
    </submittedName>
</protein>
<feature type="compositionally biased region" description="Basic and acidic residues" evidence="1">
    <location>
        <begin position="119"/>
        <end position="128"/>
    </location>
</feature>
<reference evidence="3" key="2">
    <citation type="journal article" date="2013" name="PLoS Genet.">
        <title>Comparative genome structure, secondary metabolite, and effector coding capacity across Cochliobolus pathogens.</title>
        <authorList>
            <person name="Condon B.J."/>
            <person name="Leng Y."/>
            <person name="Wu D."/>
            <person name="Bushley K.E."/>
            <person name="Ohm R.A."/>
            <person name="Otillar R."/>
            <person name="Martin J."/>
            <person name="Schackwitz W."/>
            <person name="Grimwood J."/>
            <person name="MohdZainudin N."/>
            <person name="Xue C."/>
            <person name="Wang R."/>
            <person name="Manning V.A."/>
            <person name="Dhillon B."/>
            <person name="Tu Z.J."/>
            <person name="Steffenson B.J."/>
            <person name="Salamov A."/>
            <person name="Sun H."/>
            <person name="Lowry S."/>
            <person name="LaButti K."/>
            <person name="Han J."/>
            <person name="Copeland A."/>
            <person name="Lindquist E."/>
            <person name="Barry K."/>
            <person name="Schmutz J."/>
            <person name="Baker S.E."/>
            <person name="Ciuffetti L.M."/>
            <person name="Grigoriev I.V."/>
            <person name="Zhong S."/>
            <person name="Turgeon B.G."/>
        </authorList>
    </citation>
    <scope>NUCLEOTIDE SEQUENCE [LARGE SCALE GENOMIC DNA]</scope>
    <source>
        <strain evidence="3">ND90Pr / ATCC 201652</strain>
    </source>
</reference>
<feature type="compositionally biased region" description="Pro residues" evidence="1">
    <location>
        <begin position="9"/>
        <end position="32"/>
    </location>
</feature>
<gene>
    <name evidence="2" type="ORF">COCSADRAFT_39693</name>
</gene>
<reference evidence="2 3" key="1">
    <citation type="journal article" date="2012" name="PLoS Pathog.">
        <title>Diverse lifestyles and strategies of plant pathogenesis encoded in the genomes of eighteen Dothideomycetes fungi.</title>
        <authorList>
            <person name="Ohm R.A."/>
            <person name="Feau N."/>
            <person name="Henrissat B."/>
            <person name="Schoch C.L."/>
            <person name="Horwitz B.A."/>
            <person name="Barry K.W."/>
            <person name="Condon B.J."/>
            <person name="Copeland A.C."/>
            <person name="Dhillon B."/>
            <person name="Glaser F."/>
            <person name="Hesse C.N."/>
            <person name="Kosti I."/>
            <person name="LaButti K."/>
            <person name="Lindquist E.A."/>
            <person name="Lucas S."/>
            <person name="Salamov A.A."/>
            <person name="Bradshaw R.E."/>
            <person name="Ciuffetti L."/>
            <person name="Hamelin R.C."/>
            <person name="Kema G.H.J."/>
            <person name="Lawrence C."/>
            <person name="Scott J.A."/>
            <person name="Spatafora J.W."/>
            <person name="Turgeon B.G."/>
            <person name="de Wit P.J.G.M."/>
            <person name="Zhong S."/>
            <person name="Goodwin S.B."/>
            <person name="Grigoriev I.V."/>
        </authorList>
    </citation>
    <scope>NUCLEOTIDE SEQUENCE [LARGE SCALE GENOMIC DNA]</scope>
    <source>
        <strain evidence="3">ND90Pr / ATCC 201652</strain>
    </source>
</reference>
<organism evidence="2 3">
    <name type="scientific">Cochliobolus sativus (strain ND90Pr / ATCC 201652)</name>
    <name type="common">Common root rot and spot blotch fungus</name>
    <name type="synonym">Bipolaris sorokiniana</name>
    <dbReference type="NCBI Taxonomy" id="665912"/>
    <lineage>
        <taxon>Eukaryota</taxon>
        <taxon>Fungi</taxon>
        <taxon>Dikarya</taxon>
        <taxon>Ascomycota</taxon>
        <taxon>Pezizomycotina</taxon>
        <taxon>Dothideomycetes</taxon>
        <taxon>Pleosporomycetidae</taxon>
        <taxon>Pleosporales</taxon>
        <taxon>Pleosporineae</taxon>
        <taxon>Pleosporaceae</taxon>
        <taxon>Bipolaris</taxon>
    </lineage>
</organism>
<dbReference type="OrthoDB" id="3694376at2759"/>
<feature type="compositionally biased region" description="Basic and acidic residues" evidence="1">
    <location>
        <begin position="165"/>
        <end position="179"/>
    </location>
</feature>
<feature type="region of interest" description="Disordered" evidence="1">
    <location>
        <begin position="1"/>
        <end position="42"/>
    </location>
</feature>
<keyword evidence="3" id="KW-1185">Reference proteome</keyword>
<evidence type="ECO:0000313" key="2">
    <source>
        <dbReference type="EMBL" id="EMD60988.1"/>
    </source>
</evidence>
<dbReference type="KEGG" id="bsc:COCSADRAFT_39693"/>
<evidence type="ECO:0000256" key="1">
    <source>
        <dbReference type="SAM" id="MobiDB-lite"/>
    </source>
</evidence>
<dbReference type="Proteomes" id="UP000016934">
    <property type="component" value="Unassembled WGS sequence"/>
</dbReference>
<dbReference type="RefSeq" id="XP_007703085.1">
    <property type="nucleotide sequence ID" value="XM_007704895.1"/>
</dbReference>
<dbReference type="OMA" id="CCGREYQ"/>
<dbReference type="AlphaFoldDB" id="M2S158"/>
<feature type="region of interest" description="Disordered" evidence="1">
    <location>
        <begin position="55"/>
        <end position="128"/>
    </location>
</feature>
<dbReference type="EMBL" id="KB445649">
    <property type="protein sequence ID" value="EMD60988.1"/>
    <property type="molecule type" value="Genomic_DNA"/>
</dbReference>
<sequence>MPFRTPQPISKPPKCPSTPRPQPTQPQIPSPPHYTLTPTPPSFATLAARLAYTSEPRFLPNGELTRPDPMPGYIPLHHDDRLPLHPRPASLLSWKPVRRSERRREDKDTSSTTTTTQGRIEKKKGEAKVRAGLRQMELAMRLKSEPGQGQKMHEGWHPCEHTAAAEREQQQRVQQRDSEGNNGNTPPPLRGSGRVGRKGERYVRCTCCGREYQAKSPAELKPNTKLSICRDCGRSMNVEHGEMEEMEM</sequence>
<accession>M2S158</accession>
<evidence type="ECO:0000313" key="3">
    <source>
        <dbReference type="Proteomes" id="UP000016934"/>
    </source>
</evidence>
<name>M2S158_COCSN</name>